<keyword evidence="5" id="KW-1185">Reference proteome</keyword>
<dbReference type="InterPro" id="IPR018511">
    <property type="entry name" value="Hemolysin-typ_Ca-bd_CS"/>
</dbReference>
<dbReference type="Gene3D" id="2.150.10.10">
    <property type="entry name" value="Serralysin-like metalloprotease, C-terminal"/>
    <property type="match status" value="3"/>
</dbReference>
<comment type="subcellular location">
    <subcellularLocation>
        <location evidence="1">Secreted</location>
    </subcellularLocation>
</comment>
<evidence type="ECO:0000256" key="3">
    <source>
        <dbReference type="SAM" id="MobiDB-lite"/>
    </source>
</evidence>
<dbReference type="EMBL" id="WHSB02000023">
    <property type="protein sequence ID" value="MCQ4634764.1"/>
    <property type="molecule type" value="Genomic_DNA"/>
</dbReference>
<dbReference type="NCBIfam" id="TIGR03661">
    <property type="entry name" value="T1SS_VCA0849"/>
    <property type="match status" value="1"/>
</dbReference>
<gene>
    <name evidence="4" type="ORF">GB927_032345</name>
</gene>
<dbReference type="InterPro" id="IPR019960">
    <property type="entry name" value="T1SS_VCA0849"/>
</dbReference>
<dbReference type="InterPro" id="IPR011049">
    <property type="entry name" value="Serralysin-like_metalloprot_C"/>
</dbReference>
<evidence type="ECO:0000313" key="4">
    <source>
        <dbReference type="EMBL" id="MCQ4634764.1"/>
    </source>
</evidence>
<reference evidence="4" key="1">
    <citation type="submission" date="2021-07" db="EMBL/GenBank/DDBJ databases">
        <title>Shinella sp. nov., a novel member of the genus Shinella from water.</title>
        <authorList>
            <person name="Deng Y."/>
        </authorList>
    </citation>
    <scope>NUCLEOTIDE SEQUENCE</scope>
    <source>
        <strain evidence="4">CPCC 100929</strain>
    </source>
</reference>
<feature type="region of interest" description="Disordered" evidence="3">
    <location>
        <begin position="382"/>
        <end position="404"/>
    </location>
</feature>
<evidence type="ECO:0000256" key="2">
    <source>
        <dbReference type="ARBA" id="ARBA00022525"/>
    </source>
</evidence>
<comment type="caution">
    <text evidence="4">The sequence shown here is derived from an EMBL/GenBank/DDBJ whole genome shotgun (WGS) entry which is preliminary data.</text>
</comment>
<sequence length="670" mass="69567">MALIMGGISLVNTQVDDVEFESSVTGLSDGGWVVTWIAYDLAGTHSEVLQQAFNANGTRRGVETRIDALSADLELSPSVTALADGGWVVNFSTSDGTTEQVLQQRFDATGNTVGLLADISPGLVGDDEYEQSTAALPDGGWVVTWTLETSGGDTSIYQQRFDLNGVSTGLTQLSSSTGDLISVQPSVATLADGGWVTVWTIYDFFNDSFELHIRTFDADGTPRDSETLTSANYDDYGILDPIVTTLADGGWVVTWTSEYQDGDSLGIYQQAFNADGSMRGVESRVNTTTFDAQALQTAASLPGGGWVVAWADISGAIFQQVFDRLGRPVGRETLVNGADFALGYPSIAVLDDGSWVISWSGNSAEDDIGIFQRKFTLETVTRPLDPPTTKGTDGADQLFGTNGRDIVDGGKGDDTIFARGGNDTVFGGQDDDTIGGGDGNDDLQGGDGKDALFGGKGNDTLLGGAGEDKLYGGDGNDSLNGGDGDDQVYGGKGSDTLFGGKGHDTMGGGDGADTLRGEAGNDTLYGGAGNDRLEGGAGADNLFGGLGADILAGGAGRNVLTGGKGADVFLFTARGDSGADARTRDTITDFSQKGGDKIDLSKIALDNGSGATPFFKFLGQGDFTGKAGELRYEIADGKTTVFSDIDGDGTADFSILLDGKINLKATDFIL</sequence>
<name>A0ABT1RHU7_9HYPH</name>
<protein>
    <submittedName>
        <fullName evidence="4">Type I secretion C-terminal target domain-containing protein</fullName>
    </submittedName>
</protein>
<dbReference type="PANTHER" id="PTHR38340:SF1">
    <property type="entry name" value="S-LAYER PROTEIN"/>
    <property type="match status" value="1"/>
</dbReference>
<feature type="region of interest" description="Disordered" evidence="3">
    <location>
        <begin position="467"/>
        <end position="518"/>
    </location>
</feature>
<dbReference type="InterPro" id="IPR050557">
    <property type="entry name" value="RTX_toxin/Mannuronan_C5-epim"/>
</dbReference>
<dbReference type="RefSeq" id="WP_305112946.1">
    <property type="nucleotide sequence ID" value="NZ_WHSB02000023.1"/>
</dbReference>
<dbReference type="Proteomes" id="UP000996601">
    <property type="component" value="Unassembled WGS sequence"/>
</dbReference>
<dbReference type="PROSITE" id="PS00330">
    <property type="entry name" value="HEMOLYSIN_CALCIUM"/>
    <property type="match status" value="5"/>
</dbReference>
<organism evidence="4 5">
    <name type="scientific">Shinella lacus</name>
    <dbReference type="NCBI Taxonomy" id="2654216"/>
    <lineage>
        <taxon>Bacteria</taxon>
        <taxon>Pseudomonadati</taxon>
        <taxon>Pseudomonadota</taxon>
        <taxon>Alphaproteobacteria</taxon>
        <taxon>Hyphomicrobiales</taxon>
        <taxon>Rhizobiaceae</taxon>
        <taxon>Shinella</taxon>
    </lineage>
</organism>
<dbReference type="SUPFAM" id="SSF51120">
    <property type="entry name" value="beta-Roll"/>
    <property type="match status" value="2"/>
</dbReference>
<accession>A0ABT1RHU7</accession>
<evidence type="ECO:0000256" key="1">
    <source>
        <dbReference type="ARBA" id="ARBA00004613"/>
    </source>
</evidence>
<dbReference type="PRINTS" id="PR00313">
    <property type="entry name" value="CABNDNGRPT"/>
</dbReference>
<evidence type="ECO:0000313" key="5">
    <source>
        <dbReference type="Proteomes" id="UP000996601"/>
    </source>
</evidence>
<feature type="region of interest" description="Disordered" evidence="3">
    <location>
        <begin position="424"/>
        <end position="451"/>
    </location>
</feature>
<dbReference type="PANTHER" id="PTHR38340">
    <property type="entry name" value="S-LAYER PROTEIN"/>
    <property type="match status" value="1"/>
</dbReference>
<keyword evidence="2" id="KW-0964">Secreted</keyword>
<proteinExistence type="predicted"/>
<dbReference type="InterPro" id="IPR001343">
    <property type="entry name" value="Hemolysn_Ca-bd"/>
</dbReference>
<dbReference type="Pfam" id="PF00353">
    <property type="entry name" value="HemolysinCabind"/>
    <property type="match status" value="5"/>
</dbReference>